<evidence type="ECO:0000256" key="3">
    <source>
        <dbReference type="ARBA" id="ARBA00022514"/>
    </source>
</evidence>
<dbReference type="InterPro" id="IPR001811">
    <property type="entry name" value="Chemokine_IL8-like_dom"/>
</dbReference>
<feature type="signal peptide" evidence="5">
    <location>
        <begin position="1"/>
        <end position="22"/>
    </location>
</feature>
<dbReference type="FunFam" id="2.40.50.40:FF:000002">
    <property type="entry name" value="C-C motif chemokine"/>
    <property type="match status" value="1"/>
</dbReference>
<dbReference type="InParanoid" id="A0A6J2H2R9"/>
<evidence type="ECO:0000259" key="6">
    <source>
        <dbReference type="SMART" id="SM00199"/>
    </source>
</evidence>
<evidence type="ECO:0000313" key="7">
    <source>
        <dbReference type="Proteomes" id="UP000504627"/>
    </source>
</evidence>
<dbReference type="InterPro" id="IPR039809">
    <property type="entry name" value="Chemokine_b/g/d"/>
</dbReference>
<keyword evidence="4 5" id="KW-0732">Signal</keyword>
<dbReference type="GO" id="GO:0006954">
    <property type="term" value="P:inflammatory response"/>
    <property type="evidence" value="ECO:0007669"/>
    <property type="project" value="TreeGrafter"/>
</dbReference>
<evidence type="ECO:0000256" key="2">
    <source>
        <dbReference type="ARBA" id="ARBA00022500"/>
    </source>
</evidence>
<dbReference type="GO" id="GO:0070098">
    <property type="term" value="P:chemokine-mediated signaling pathway"/>
    <property type="evidence" value="ECO:0007669"/>
    <property type="project" value="TreeGrafter"/>
</dbReference>
<dbReference type="PANTHER" id="PTHR12015:SF103">
    <property type="entry name" value="C-C MOTIF CHEMOKINE 4-RELATED"/>
    <property type="match status" value="1"/>
</dbReference>
<feature type="chain" id="PRO_5027044983" evidence="5">
    <location>
        <begin position="23"/>
        <end position="91"/>
    </location>
</feature>
<dbReference type="GO" id="GO:0048245">
    <property type="term" value="P:eosinophil chemotaxis"/>
    <property type="evidence" value="ECO:0007669"/>
    <property type="project" value="TreeGrafter"/>
</dbReference>
<dbReference type="GeneID" id="113990486"/>
<dbReference type="SMART" id="SM00199">
    <property type="entry name" value="SCY"/>
    <property type="match status" value="1"/>
</dbReference>
<dbReference type="GO" id="GO:0008009">
    <property type="term" value="F:chemokine activity"/>
    <property type="evidence" value="ECO:0007669"/>
    <property type="project" value="InterPro"/>
</dbReference>
<dbReference type="PANTHER" id="PTHR12015">
    <property type="entry name" value="SMALL INDUCIBLE CYTOKINE A"/>
    <property type="match status" value="1"/>
</dbReference>
<dbReference type="SUPFAM" id="SSF54117">
    <property type="entry name" value="Interleukin 8-like chemokines"/>
    <property type="match status" value="1"/>
</dbReference>
<evidence type="ECO:0000256" key="1">
    <source>
        <dbReference type="ARBA" id="ARBA00010868"/>
    </source>
</evidence>
<dbReference type="GO" id="GO:0005615">
    <property type="term" value="C:extracellular space"/>
    <property type="evidence" value="ECO:0007669"/>
    <property type="project" value="UniProtKB-KW"/>
</dbReference>
<dbReference type="GO" id="GO:0048020">
    <property type="term" value="F:CCR chemokine receptor binding"/>
    <property type="evidence" value="ECO:0007669"/>
    <property type="project" value="TreeGrafter"/>
</dbReference>
<accession>A0A6J2H2R9</accession>
<comment type="similarity">
    <text evidence="1">Belongs to the intercrine beta (chemokine CC) family.</text>
</comment>
<feature type="domain" description="Chemokine interleukin-8-like" evidence="6">
    <location>
        <begin position="28"/>
        <end position="86"/>
    </location>
</feature>
<evidence type="ECO:0000256" key="5">
    <source>
        <dbReference type="SAM" id="SignalP"/>
    </source>
</evidence>
<organism evidence="7 8">
    <name type="scientific">Pipra filicauda</name>
    <name type="common">Wire-tailed manakin</name>
    <dbReference type="NCBI Taxonomy" id="649802"/>
    <lineage>
        <taxon>Eukaryota</taxon>
        <taxon>Metazoa</taxon>
        <taxon>Chordata</taxon>
        <taxon>Craniata</taxon>
        <taxon>Vertebrata</taxon>
        <taxon>Euteleostomi</taxon>
        <taxon>Archelosauria</taxon>
        <taxon>Archosauria</taxon>
        <taxon>Dinosauria</taxon>
        <taxon>Saurischia</taxon>
        <taxon>Theropoda</taxon>
        <taxon>Coelurosauria</taxon>
        <taxon>Aves</taxon>
        <taxon>Neognathae</taxon>
        <taxon>Neoaves</taxon>
        <taxon>Telluraves</taxon>
        <taxon>Australaves</taxon>
        <taxon>Passeriformes</taxon>
        <taxon>Pipridae</taxon>
        <taxon>Pipra</taxon>
    </lineage>
</organism>
<keyword evidence="2" id="KW-0145">Chemotaxis</keyword>
<sequence length="91" mass="10070">MKVLAASLLALLLVASCSPSEAHLDGVPTTCCFTYQQRPIPLRLINSTFTTSSICTNPGVIMVTKKGKQLCVDPREPWVQERLKHFQTPKN</sequence>
<protein>
    <submittedName>
        <fullName evidence="8">C-C motif chemokine 4-like</fullName>
    </submittedName>
</protein>
<keyword evidence="7" id="KW-1185">Reference proteome</keyword>
<dbReference type="Pfam" id="PF00048">
    <property type="entry name" value="IL8"/>
    <property type="match status" value="1"/>
</dbReference>
<dbReference type="GO" id="GO:0061844">
    <property type="term" value="P:antimicrobial humoral immune response mediated by antimicrobial peptide"/>
    <property type="evidence" value="ECO:0007669"/>
    <property type="project" value="TreeGrafter"/>
</dbReference>
<dbReference type="RefSeq" id="XP_027581786.1">
    <property type="nucleotide sequence ID" value="XM_027725985.2"/>
</dbReference>
<gene>
    <name evidence="8" type="primary">LOC113990486</name>
</gene>
<dbReference type="Gene3D" id="2.40.50.40">
    <property type="match status" value="1"/>
</dbReference>
<dbReference type="InterPro" id="IPR036048">
    <property type="entry name" value="Interleukin_8-like_sf"/>
</dbReference>
<dbReference type="PROSITE" id="PS51257">
    <property type="entry name" value="PROKAR_LIPOPROTEIN"/>
    <property type="match status" value="1"/>
</dbReference>
<dbReference type="AlphaFoldDB" id="A0A6J2H2R9"/>
<name>A0A6J2H2R9_9PASS</name>
<evidence type="ECO:0000313" key="8">
    <source>
        <dbReference type="RefSeq" id="XP_027581786.1"/>
    </source>
</evidence>
<evidence type="ECO:0000256" key="4">
    <source>
        <dbReference type="ARBA" id="ARBA00022729"/>
    </source>
</evidence>
<dbReference type="Proteomes" id="UP000504627">
    <property type="component" value="Unplaced"/>
</dbReference>
<keyword evidence="3" id="KW-0202">Cytokine</keyword>
<dbReference type="GO" id="GO:0030335">
    <property type="term" value="P:positive regulation of cell migration"/>
    <property type="evidence" value="ECO:0007669"/>
    <property type="project" value="TreeGrafter"/>
</dbReference>
<dbReference type="CDD" id="cd00272">
    <property type="entry name" value="Chemokine_CC"/>
    <property type="match status" value="1"/>
</dbReference>
<proteinExistence type="inferred from homology"/>
<reference evidence="8" key="1">
    <citation type="submission" date="2025-08" db="UniProtKB">
        <authorList>
            <consortium name="RefSeq"/>
        </authorList>
    </citation>
    <scope>IDENTIFICATION</scope>
    <source>
        <tissue evidence="8">Muscle</tissue>
    </source>
</reference>